<feature type="transmembrane region" description="Helical" evidence="6">
    <location>
        <begin position="375"/>
        <end position="398"/>
    </location>
</feature>
<keyword evidence="2 6" id="KW-0812">Transmembrane</keyword>
<gene>
    <name evidence="8" type="ORF">GIY30_18695</name>
</gene>
<protein>
    <submittedName>
        <fullName evidence="8">MFS transporter</fullName>
    </submittedName>
</protein>
<dbReference type="PANTHER" id="PTHR42718">
    <property type="entry name" value="MAJOR FACILITATOR SUPERFAMILY MULTIDRUG TRANSPORTER MFSC"/>
    <property type="match status" value="1"/>
</dbReference>
<evidence type="ECO:0000256" key="6">
    <source>
        <dbReference type="SAM" id="Phobius"/>
    </source>
</evidence>
<feature type="transmembrane region" description="Helical" evidence="6">
    <location>
        <begin position="120"/>
        <end position="143"/>
    </location>
</feature>
<evidence type="ECO:0000313" key="9">
    <source>
        <dbReference type="Proteomes" id="UP000475545"/>
    </source>
</evidence>
<dbReference type="InterPro" id="IPR036259">
    <property type="entry name" value="MFS_trans_sf"/>
</dbReference>
<dbReference type="AlphaFoldDB" id="A0A6L7GTY2"/>
<sequence length="579" mass="59718">MITKRQQVGGHVVQTATRSTRGLDLRSIWLITIACAAVSMVVAAMAALNTALPAIAVDTGADSAQMTWIVDGYTLALAALLLPAGAIGDRFGRRGVLIVGLFAFAAASVLPIWIDEPVQLIVTRVLAGAAAALIMPATLSLITSGVPEHRRAIGVSVWAAVAGGGAIAGFLVTGLLLEFFSWHSIFITFAASALLTALLSLTIGTSRDSNPGRFDIAGSLTSILAVTGVVLGLLEAPHRGWADPLVLISLVGGLALAVAFVILELRRISPLLDVRLFTNRAFGSGSLSIAMQFFASFGVFYLILQQLQLVFGYTPLQSAFALMPMVAGVGVFALLGNWIAVRFHALRFVLAGGIMLCGIGIVLLGAVTYDSYWGALWIIVLCAIGIGLATASSTTAIMANTPIDNQGVGSAVNDTARELGAAIGIAVAGSIMAAGYSSRIGPVADNAQAQLTAAGERRITAGDPIVGQMLVQQAGEAAEYIRRSLAEATAVVDRLSEQAGPLALQIATDAQNAFLEPMRQAYIVLGSVLMASAVGLLWLAPRRVVPHSAAGSDATAETDAVSVGAADADEGPSTTPPIE</sequence>
<evidence type="ECO:0000256" key="5">
    <source>
        <dbReference type="SAM" id="MobiDB-lite"/>
    </source>
</evidence>
<evidence type="ECO:0000256" key="1">
    <source>
        <dbReference type="ARBA" id="ARBA00004651"/>
    </source>
</evidence>
<evidence type="ECO:0000256" key="4">
    <source>
        <dbReference type="ARBA" id="ARBA00023136"/>
    </source>
</evidence>
<dbReference type="Proteomes" id="UP000475545">
    <property type="component" value="Unassembled WGS sequence"/>
</dbReference>
<feature type="transmembrane region" description="Helical" evidence="6">
    <location>
        <begin position="316"/>
        <end position="336"/>
    </location>
</feature>
<evidence type="ECO:0000313" key="8">
    <source>
        <dbReference type="EMBL" id="MXP23370.1"/>
    </source>
</evidence>
<dbReference type="CDD" id="cd17321">
    <property type="entry name" value="MFS_MMR_MDR_like"/>
    <property type="match status" value="1"/>
</dbReference>
<dbReference type="PANTHER" id="PTHR42718:SF42">
    <property type="entry name" value="EXPORT PROTEIN"/>
    <property type="match status" value="1"/>
</dbReference>
<dbReference type="GO" id="GO:0022857">
    <property type="term" value="F:transmembrane transporter activity"/>
    <property type="evidence" value="ECO:0007669"/>
    <property type="project" value="InterPro"/>
</dbReference>
<comment type="caution">
    <text evidence="8">The sequence shown here is derived from an EMBL/GenBank/DDBJ whole genome shotgun (WGS) entry which is preliminary data.</text>
</comment>
<feature type="domain" description="Major facilitator superfamily (MFS) profile" evidence="7">
    <location>
        <begin position="30"/>
        <end position="544"/>
    </location>
</feature>
<proteinExistence type="predicted"/>
<name>A0A6L7GTY2_9ACTN</name>
<dbReference type="EMBL" id="WMBR01000005">
    <property type="protein sequence ID" value="MXP23370.1"/>
    <property type="molecule type" value="Genomic_DNA"/>
</dbReference>
<evidence type="ECO:0000256" key="3">
    <source>
        <dbReference type="ARBA" id="ARBA00022989"/>
    </source>
</evidence>
<feature type="transmembrane region" description="Helical" evidence="6">
    <location>
        <begin position="348"/>
        <end position="369"/>
    </location>
</feature>
<feature type="region of interest" description="Disordered" evidence="5">
    <location>
        <begin position="549"/>
        <end position="579"/>
    </location>
</feature>
<feature type="transmembrane region" description="Helical" evidence="6">
    <location>
        <begin position="216"/>
        <end position="234"/>
    </location>
</feature>
<feature type="transmembrane region" description="Helical" evidence="6">
    <location>
        <begin position="95"/>
        <end position="114"/>
    </location>
</feature>
<organism evidence="8 9">
    <name type="scientific">Gordonia mangrovi</name>
    <dbReference type="NCBI Taxonomy" id="2665643"/>
    <lineage>
        <taxon>Bacteria</taxon>
        <taxon>Bacillati</taxon>
        <taxon>Actinomycetota</taxon>
        <taxon>Actinomycetes</taxon>
        <taxon>Mycobacteriales</taxon>
        <taxon>Gordoniaceae</taxon>
        <taxon>Gordonia</taxon>
    </lineage>
</organism>
<dbReference type="Pfam" id="PF07690">
    <property type="entry name" value="MFS_1"/>
    <property type="match status" value="1"/>
</dbReference>
<evidence type="ECO:0000256" key="2">
    <source>
        <dbReference type="ARBA" id="ARBA00022692"/>
    </source>
</evidence>
<feature type="transmembrane region" description="Helical" evidence="6">
    <location>
        <begin position="68"/>
        <end position="88"/>
    </location>
</feature>
<keyword evidence="3 6" id="KW-1133">Transmembrane helix</keyword>
<dbReference type="SUPFAM" id="SSF103473">
    <property type="entry name" value="MFS general substrate transporter"/>
    <property type="match status" value="1"/>
</dbReference>
<feature type="transmembrane region" description="Helical" evidence="6">
    <location>
        <begin position="419"/>
        <end position="436"/>
    </location>
</feature>
<dbReference type="InterPro" id="IPR011701">
    <property type="entry name" value="MFS"/>
</dbReference>
<dbReference type="PROSITE" id="PS50850">
    <property type="entry name" value="MFS"/>
    <property type="match status" value="1"/>
</dbReference>
<comment type="subcellular location">
    <subcellularLocation>
        <location evidence="1">Cell membrane</location>
        <topology evidence="1">Multi-pass membrane protein</topology>
    </subcellularLocation>
</comment>
<dbReference type="GO" id="GO:0005886">
    <property type="term" value="C:plasma membrane"/>
    <property type="evidence" value="ECO:0007669"/>
    <property type="project" value="UniProtKB-SubCell"/>
</dbReference>
<feature type="transmembrane region" description="Helical" evidence="6">
    <location>
        <begin position="521"/>
        <end position="540"/>
    </location>
</feature>
<dbReference type="InterPro" id="IPR020846">
    <property type="entry name" value="MFS_dom"/>
</dbReference>
<keyword evidence="9" id="KW-1185">Reference proteome</keyword>
<feature type="transmembrane region" description="Helical" evidence="6">
    <location>
        <begin position="286"/>
        <end position="304"/>
    </location>
</feature>
<feature type="transmembrane region" description="Helical" evidence="6">
    <location>
        <begin position="155"/>
        <end position="176"/>
    </location>
</feature>
<feature type="transmembrane region" description="Helical" evidence="6">
    <location>
        <begin position="182"/>
        <end position="204"/>
    </location>
</feature>
<accession>A0A6L7GTY2</accession>
<reference evidence="8 9" key="1">
    <citation type="submission" date="2019-11" db="EMBL/GenBank/DDBJ databases">
        <title>Gordonia sp. nov., a novel actinobacterium isolated from mangrove soil in Hainan.</title>
        <authorList>
            <person name="Huang X."/>
            <person name="Xie Y."/>
            <person name="Chu X."/>
            <person name="Xiao K."/>
        </authorList>
    </citation>
    <scope>NUCLEOTIDE SEQUENCE [LARGE SCALE GENOMIC DNA]</scope>
    <source>
        <strain evidence="8 9">HNM0687</strain>
    </source>
</reference>
<dbReference type="Gene3D" id="1.20.1250.20">
    <property type="entry name" value="MFS general substrate transporter like domains"/>
    <property type="match status" value="2"/>
</dbReference>
<keyword evidence="4 6" id="KW-0472">Membrane</keyword>
<feature type="transmembrane region" description="Helical" evidence="6">
    <location>
        <begin position="28"/>
        <end position="48"/>
    </location>
</feature>
<feature type="transmembrane region" description="Helical" evidence="6">
    <location>
        <begin position="246"/>
        <end position="265"/>
    </location>
</feature>
<evidence type="ECO:0000259" key="7">
    <source>
        <dbReference type="PROSITE" id="PS50850"/>
    </source>
</evidence>